<dbReference type="PROSITE" id="PS00028">
    <property type="entry name" value="ZINC_FINGER_C2H2_1"/>
    <property type="match status" value="6"/>
</dbReference>
<dbReference type="AlphaFoldDB" id="A0AA38LKV0"/>
<dbReference type="SUPFAM" id="SSF57667">
    <property type="entry name" value="beta-beta-alpha zinc fingers"/>
    <property type="match status" value="1"/>
</dbReference>
<keyword evidence="5" id="KW-0805">Transcription regulation</keyword>
<protein>
    <recommendedName>
        <fullName evidence="10">C2H2-type domain-containing protein</fullName>
    </recommendedName>
</protein>
<dbReference type="GO" id="GO:0005634">
    <property type="term" value="C:nucleus"/>
    <property type="evidence" value="ECO:0007669"/>
    <property type="project" value="UniProtKB-SubCell"/>
</dbReference>
<evidence type="ECO:0000313" key="11">
    <source>
        <dbReference type="EMBL" id="KAH9326240.1"/>
    </source>
</evidence>
<dbReference type="OMA" id="YRIACHA"/>
<dbReference type="InterPro" id="IPR013087">
    <property type="entry name" value="Znf_C2H2_type"/>
</dbReference>
<dbReference type="PANTHER" id="PTHR46179">
    <property type="entry name" value="ZINC FINGER PROTEIN"/>
    <property type="match status" value="1"/>
</dbReference>
<gene>
    <name evidence="11" type="ORF">KI387_006418</name>
</gene>
<dbReference type="Proteomes" id="UP000824469">
    <property type="component" value="Unassembled WGS sequence"/>
</dbReference>
<accession>A0AA38LKV0</accession>
<dbReference type="SMART" id="SM00355">
    <property type="entry name" value="ZnF_C2H2"/>
    <property type="match status" value="7"/>
</dbReference>
<proteinExistence type="predicted"/>
<evidence type="ECO:0000259" key="10">
    <source>
        <dbReference type="PROSITE" id="PS50157"/>
    </source>
</evidence>
<evidence type="ECO:0000256" key="5">
    <source>
        <dbReference type="ARBA" id="ARBA00023015"/>
    </source>
</evidence>
<dbReference type="GO" id="GO:0008270">
    <property type="term" value="F:zinc ion binding"/>
    <property type="evidence" value="ECO:0007669"/>
    <property type="project" value="UniProtKB-KW"/>
</dbReference>
<keyword evidence="3 8" id="KW-0863">Zinc-finger</keyword>
<evidence type="ECO:0000256" key="4">
    <source>
        <dbReference type="ARBA" id="ARBA00022833"/>
    </source>
</evidence>
<feature type="domain" description="C2H2-type" evidence="10">
    <location>
        <begin position="215"/>
        <end position="245"/>
    </location>
</feature>
<dbReference type="FunFam" id="3.30.160.60:FF:000446">
    <property type="entry name" value="Zinc finger protein"/>
    <property type="match status" value="1"/>
</dbReference>
<evidence type="ECO:0000313" key="12">
    <source>
        <dbReference type="Proteomes" id="UP000824469"/>
    </source>
</evidence>
<evidence type="ECO:0000256" key="3">
    <source>
        <dbReference type="ARBA" id="ARBA00022771"/>
    </source>
</evidence>
<dbReference type="EMBL" id="JAHRHJ020000002">
    <property type="protein sequence ID" value="KAH9326240.1"/>
    <property type="molecule type" value="Genomic_DNA"/>
</dbReference>
<evidence type="ECO:0000256" key="7">
    <source>
        <dbReference type="ARBA" id="ARBA00023242"/>
    </source>
</evidence>
<keyword evidence="12" id="KW-1185">Reference proteome</keyword>
<dbReference type="Gene3D" id="3.30.160.60">
    <property type="entry name" value="Classic Zinc Finger"/>
    <property type="match status" value="4"/>
</dbReference>
<feature type="domain" description="C2H2-type" evidence="10">
    <location>
        <begin position="158"/>
        <end position="182"/>
    </location>
</feature>
<reference evidence="11 12" key="1">
    <citation type="journal article" date="2021" name="Nat. Plants">
        <title>The Taxus genome provides insights into paclitaxel biosynthesis.</title>
        <authorList>
            <person name="Xiong X."/>
            <person name="Gou J."/>
            <person name="Liao Q."/>
            <person name="Li Y."/>
            <person name="Zhou Q."/>
            <person name="Bi G."/>
            <person name="Li C."/>
            <person name="Du R."/>
            <person name="Wang X."/>
            <person name="Sun T."/>
            <person name="Guo L."/>
            <person name="Liang H."/>
            <person name="Lu P."/>
            <person name="Wu Y."/>
            <person name="Zhang Z."/>
            <person name="Ro D.K."/>
            <person name="Shang Y."/>
            <person name="Huang S."/>
            <person name="Yan J."/>
        </authorList>
    </citation>
    <scope>NUCLEOTIDE SEQUENCE [LARGE SCALE GENOMIC DNA]</scope>
    <source>
        <strain evidence="11">Ta-2019</strain>
    </source>
</reference>
<evidence type="ECO:0000256" key="9">
    <source>
        <dbReference type="SAM" id="MobiDB-lite"/>
    </source>
</evidence>
<feature type="domain" description="C2H2-type" evidence="10">
    <location>
        <begin position="125"/>
        <end position="155"/>
    </location>
</feature>
<organism evidence="11 12">
    <name type="scientific">Taxus chinensis</name>
    <name type="common">Chinese yew</name>
    <name type="synonym">Taxus wallichiana var. chinensis</name>
    <dbReference type="NCBI Taxonomy" id="29808"/>
    <lineage>
        <taxon>Eukaryota</taxon>
        <taxon>Viridiplantae</taxon>
        <taxon>Streptophyta</taxon>
        <taxon>Embryophyta</taxon>
        <taxon>Tracheophyta</taxon>
        <taxon>Spermatophyta</taxon>
        <taxon>Pinopsida</taxon>
        <taxon>Pinidae</taxon>
        <taxon>Conifers II</taxon>
        <taxon>Cupressales</taxon>
        <taxon>Taxaceae</taxon>
        <taxon>Taxus</taxon>
    </lineage>
</organism>
<dbReference type="Pfam" id="PF00096">
    <property type="entry name" value="zf-C2H2"/>
    <property type="match status" value="3"/>
</dbReference>
<name>A0AA38LKV0_TAXCH</name>
<feature type="domain" description="C2H2-type" evidence="10">
    <location>
        <begin position="246"/>
        <end position="270"/>
    </location>
</feature>
<keyword evidence="4" id="KW-0862">Zinc</keyword>
<dbReference type="GO" id="GO:0006357">
    <property type="term" value="P:regulation of transcription by RNA polymerase II"/>
    <property type="evidence" value="ECO:0007669"/>
    <property type="project" value="TreeGrafter"/>
</dbReference>
<dbReference type="InterPro" id="IPR051061">
    <property type="entry name" value="Zinc_finger_trans_reg"/>
</dbReference>
<comment type="caution">
    <text evidence="11">The sequence shown here is derived from an EMBL/GenBank/DDBJ whole genome shotgun (WGS) entry which is preliminary data.</text>
</comment>
<feature type="non-terminal residue" evidence="11">
    <location>
        <position position="1"/>
    </location>
</feature>
<dbReference type="InterPro" id="IPR036236">
    <property type="entry name" value="Znf_C2H2_sf"/>
</dbReference>
<keyword evidence="2" id="KW-0479">Metal-binding</keyword>
<evidence type="ECO:0000256" key="8">
    <source>
        <dbReference type="PROSITE-ProRule" id="PRU00042"/>
    </source>
</evidence>
<evidence type="ECO:0000256" key="2">
    <source>
        <dbReference type="ARBA" id="ARBA00022723"/>
    </source>
</evidence>
<dbReference type="PANTHER" id="PTHR46179:SF13">
    <property type="entry name" value="C2H2-TYPE DOMAIN-CONTAINING PROTEIN"/>
    <property type="match status" value="1"/>
</dbReference>
<feature type="non-terminal residue" evidence="11">
    <location>
        <position position="274"/>
    </location>
</feature>
<evidence type="ECO:0000256" key="1">
    <source>
        <dbReference type="ARBA" id="ARBA00004123"/>
    </source>
</evidence>
<feature type="region of interest" description="Disordered" evidence="9">
    <location>
        <begin position="1"/>
        <end position="21"/>
    </location>
</feature>
<sequence>MCDSMGSHPNSTMTREGGRGSVAGGVTHCEAPFGQFMPSPHSRISIQYQRSFVCPVDGCVCSYKRQDHLNRHLLKHEGVLLLCPKEDCKLQLSTLSNLKRHLKRHRERGESWQSQDVKSKETMKHSCPEPYCKKAFKYPSKLAKHLDDVHSTTYTEVICCEPGCLKYFTNAEALKEHLRHNHNRVCCEICGSQQFKNQIKRHMRIHENQTCVKSIACPYERCLHSYTRKSNLNQHTQSAHLGLKPFKCGECGKAYAHKSSRDRHEMSGAHCYVQ</sequence>
<keyword evidence="7" id="KW-0539">Nucleus</keyword>
<evidence type="ECO:0000256" key="6">
    <source>
        <dbReference type="ARBA" id="ARBA00023163"/>
    </source>
</evidence>
<comment type="subcellular location">
    <subcellularLocation>
        <location evidence="1">Nucleus</location>
    </subcellularLocation>
</comment>
<dbReference type="PROSITE" id="PS50157">
    <property type="entry name" value="ZINC_FINGER_C2H2_2"/>
    <property type="match status" value="4"/>
</dbReference>
<keyword evidence="6" id="KW-0804">Transcription</keyword>